<proteinExistence type="predicted"/>
<sequence length="189" mass="20933">MFQPFEERRDADVAHVSSECHSGGKEADHTSSAGPVEPVQVLLDRDGEVWVEEDKDDEADGVWFVMKMTDFLSDLSAPQFSVSFVRPDSAHMGVQLMWARLYKKGVSGWLSVTFQDHQTTLHQLKVPLKERELLAGLGLQDVSVLGSSFIQSLVGVLIVHQSPAPPVQQVLQPQHQYVVNVVLPSDSSQ</sequence>
<accession>A0A4Z2JC54</accession>
<dbReference type="AlphaFoldDB" id="A0A4Z2JC54"/>
<organism evidence="2 3">
    <name type="scientific">Liparis tanakae</name>
    <name type="common">Tanaka's snailfish</name>
    <dbReference type="NCBI Taxonomy" id="230148"/>
    <lineage>
        <taxon>Eukaryota</taxon>
        <taxon>Metazoa</taxon>
        <taxon>Chordata</taxon>
        <taxon>Craniata</taxon>
        <taxon>Vertebrata</taxon>
        <taxon>Euteleostomi</taxon>
        <taxon>Actinopterygii</taxon>
        <taxon>Neopterygii</taxon>
        <taxon>Teleostei</taxon>
        <taxon>Neoteleostei</taxon>
        <taxon>Acanthomorphata</taxon>
        <taxon>Eupercaria</taxon>
        <taxon>Perciformes</taxon>
        <taxon>Cottioidei</taxon>
        <taxon>Cottales</taxon>
        <taxon>Liparidae</taxon>
        <taxon>Liparis</taxon>
    </lineage>
</organism>
<evidence type="ECO:0000313" key="3">
    <source>
        <dbReference type="Proteomes" id="UP000314294"/>
    </source>
</evidence>
<dbReference type="EMBL" id="SRLO01000011">
    <property type="protein sequence ID" value="TNN87343.1"/>
    <property type="molecule type" value="Genomic_DNA"/>
</dbReference>
<dbReference type="Proteomes" id="UP000314294">
    <property type="component" value="Unassembled WGS sequence"/>
</dbReference>
<evidence type="ECO:0000256" key="1">
    <source>
        <dbReference type="SAM" id="MobiDB-lite"/>
    </source>
</evidence>
<evidence type="ECO:0000313" key="2">
    <source>
        <dbReference type="EMBL" id="TNN87343.1"/>
    </source>
</evidence>
<feature type="compositionally biased region" description="Basic and acidic residues" evidence="1">
    <location>
        <begin position="1"/>
        <end position="13"/>
    </location>
</feature>
<keyword evidence="3" id="KW-1185">Reference proteome</keyword>
<reference evidence="2 3" key="1">
    <citation type="submission" date="2019-03" db="EMBL/GenBank/DDBJ databases">
        <title>First draft genome of Liparis tanakae, snailfish: a comprehensive survey of snailfish specific genes.</title>
        <authorList>
            <person name="Kim W."/>
            <person name="Song I."/>
            <person name="Jeong J.-H."/>
            <person name="Kim D."/>
            <person name="Kim S."/>
            <person name="Ryu S."/>
            <person name="Song J.Y."/>
            <person name="Lee S.K."/>
        </authorList>
    </citation>
    <scope>NUCLEOTIDE SEQUENCE [LARGE SCALE GENOMIC DNA]</scope>
    <source>
        <tissue evidence="2">Muscle</tissue>
    </source>
</reference>
<gene>
    <name evidence="2" type="ORF">EYF80_002544</name>
</gene>
<feature type="region of interest" description="Disordered" evidence="1">
    <location>
        <begin position="1"/>
        <end position="38"/>
    </location>
</feature>
<name>A0A4Z2JC54_9TELE</name>
<protein>
    <submittedName>
        <fullName evidence="2">Uncharacterized protein</fullName>
    </submittedName>
</protein>
<comment type="caution">
    <text evidence="2">The sequence shown here is derived from an EMBL/GenBank/DDBJ whole genome shotgun (WGS) entry which is preliminary data.</text>
</comment>